<dbReference type="InterPro" id="IPR023996">
    <property type="entry name" value="TonB-dep_OMP_SusC/RagA"/>
</dbReference>
<dbReference type="AlphaFoldDB" id="A0A1I4XXH2"/>
<evidence type="ECO:0000313" key="23">
    <source>
        <dbReference type="Proteomes" id="UP000471447"/>
    </source>
</evidence>
<keyword evidence="6 7" id="KW-0998">Cell outer membrane</keyword>
<keyword evidence="3 7" id="KW-1134">Transmembrane beta strand</keyword>
<evidence type="ECO:0000313" key="12">
    <source>
        <dbReference type="EMBL" id="KAB6420686.1"/>
    </source>
</evidence>
<evidence type="ECO:0000256" key="5">
    <source>
        <dbReference type="ARBA" id="ARBA00023136"/>
    </source>
</evidence>
<reference evidence="19" key="1">
    <citation type="submission" date="2016-10" db="EMBL/GenBank/DDBJ databases">
        <authorList>
            <person name="Varghese N."/>
            <person name="Submissions S."/>
        </authorList>
    </citation>
    <scope>NUCLEOTIDE SEQUENCE [LARGE SCALE GENOMIC DNA]</scope>
    <source>
        <strain evidence="19">NLAE-zl-C202</strain>
    </source>
</reference>
<organism evidence="17 19">
    <name type="scientific">Bacteroides xylanisolvens</name>
    <dbReference type="NCBI Taxonomy" id="371601"/>
    <lineage>
        <taxon>Bacteria</taxon>
        <taxon>Pseudomonadati</taxon>
        <taxon>Bacteroidota</taxon>
        <taxon>Bacteroidia</taxon>
        <taxon>Bacteroidales</taxon>
        <taxon>Bacteroidaceae</taxon>
        <taxon>Bacteroides</taxon>
    </lineage>
</organism>
<evidence type="ECO:0000313" key="19">
    <source>
        <dbReference type="Proteomes" id="UP000183766"/>
    </source>
</evidence>
<evidence type="ECO:0000313" key="24">
    <source>
        <dbReference type="Proteomes" id="UP000474077"/>
    </source>
</evidence>
<dbReference type="Pfam" id="PF07660">
    <property type="entry name" value="STN"/>
    <property type="match status" value="1"/>
</dbReference>
<evidence type="ECO:0000313" key="20">
    <source>
        <dbReference type="Proteomes" id="UP000261210"/>
    </source>
</evidence>
<sequence>MRILIIIMLLCTTLVPNYLYAISHENYSEESFLFVGEDYMQENYKVTLHLSGVSVSTLFNEIQKQTKLDFVYNTELLETITPISVTAEKESVFDVLNRLFNGTGFIFKKSGNIITVNKKEELQQDDKFLVTGEVKDDTGEPLVGVTIQQKDTRNITITDMDGRYSIQVSSKAEAFLTFSFVGMKTKTVPVKGRVLNVKLVQDAISIDDVVVVGAYGTAQKRLDQVGSAFQVNADQLKALPALRVDKMLDGLIPGVKIDPNTDSPDNTRARYNVRVRGDASLSASNEPLWVVDGTPIYTGEHTNLIPGMSTTISPLSFINPDDIESITVLKDATATSIYGANGANGVILITTKKGKEGDLRIHLTAQYGVAKIDKSTSPKVLNANQYLMLAKEAYQNAGNDLKYFPYTDNEMNKYSLTNTDWTDVFYDTANTFQTNLSLMGGARNTAYYLSASYLENTATVKGNKQQRFSIRSNLDFTFLRKFKVSVDLATSYNVNDLFNPGRDYYEYLPIFEPYNEDGTFRLYNKVISGKETDGSPKWSENRFLNSVAEREENIYNQKTLYTNANLMLRYDILSGLSYTGQFGVDYQSGKEEIYYARTNWSGMTSADGPIGYSTRNSLNMMNWTTVHRINYKQSFDKHDISGLLGIEAGSQDYVTLGVTGSGFINDHIQDVSYAKERKGTNTSKTKRKASMLGQLSYSYDHRYYVTLNGRRDGNSQFGSDVRWANFGSIGVSWNVQNESFYNIPWMNILKIKASYGANGNSRLGSQEALGLYSYGESYSYAGEIGGVMSGCPNSRLSWETTYMTNIGVRVRLFDRLDIEVEGYHNKTTNLLSNLDVSRTTGDTRVYRNVGTILNKGIEVTITSHNFRPKKDGDFSWLTDLNLAHNSNKLLELYNGIQKNMGEMVWREGYDIHTYNLVRWAGVDPRDGAPLWYDAKGNITRIYSTDNRVPYKSSTPVLAGGLTNTLTYKDFSLRFMFNYSIGGYGFTSFGRASNSDGLNIMTENQSIDQLNRWQKSGDLVLNPKPIWGVSTQSVMNSTRYLYNKTQVRLQNLVFSYRIPRTILHSTGLKDCSISLIGDNLWVWTPYSGKDHNSYKTCMSGYPMERYFSIALNVGL</sequence>
<dbReference type="InterPro" id="IPR011662">
    <property type="entry name" value="Secretin/TonB_short_N"/>
</dbReference>
<dbReference type="Proteomes" id="UP000261210">
    <property type="component" value="Unassembled WGS sequence"/>
</dbReference>
<dbReference type="InterPro" id="IPR023997">
    <property type="entry name" value="TonB-dep_OMP_SusC/RagA_CS"/>
</dbReference>
<reference evidence="22 23" key="4">
    <citation type="journal article" date="2019" name="Nat. Med.">
        <title>A library of human gut bacterial isolates paired with longitudinal multiomics data enables mechanistic microbiome research.</title>
        <authorList>
            <person name="Poyet M."/>
            <person name="Groussin M."/>
            <person name="Gibbons S.M."/>
            <person name="Avila-Pacheco J."/>
            <person name="Jiang X."/>
            <person name="Kearney S.M."/>
            <person name="Perrotta A.R."/>
            <person name="Berdy B."/>
            <person name="Zhao S."/>
            <person name="Lieberman T.D."/>
            <person name="Swanson P.K."/>
            <person name="Smith M."/>
            <person name="Roesemann S."/>
            <person name="Alexander J.E."/>
            <person name="Rich S.A."/>
            <person name="Livny J."/>
            <person name="Vlamakis H."/>
            <person name="Clish C."/>
            <person name="Bullock K."/>
            <person name="Deik A."/>
            <person name="Scott J."/>
            <person name="Pierce K.A."/>
            <person name="Xavier R.J."/>
            <person name="Alm E.J."/>
        </authorList>
    </citation>
    <scope>NUCLEOTIDE SEQUENCE [LARGE SCALE GENOMIC DNA]</scope>
    <source>
        <strain evidence="11 22">BIOML-A58</strain>
        <strain evidence="12 23">BIOML-A7</strain>
        <strain evidence="10 24">BIOML-A73</strain>
    </source>
</reference>
<dbReference type="InterPro" id="IPR008969">
    <property type="entry name" value="CarboxyPept-like_regulatory"/>
</dbReference>
<dbReference type="SUPFAM" id="SSF56935">
    <property type="entry name" value="Porins"/>
    <property type="match status" value="1"/>
</dbReference>
<evidence type="ECO:0000256" key="7">
    <source>
        <dbReference type="PROSITE-ProRule" id="PRU01360"/>
    </source>
</evidence>
<dbReference type="EMBL" id="QSQU01000026">
    <property type="protein sequence ID" value="RGK59652.1"/>
    <property type="molecule type" value="Genomic_DNA"/>
</dbReference>
<protein>
    <submittedName>
        <fullName evidence="10">SusC/RagA family TonB-linked outer membrane protein</fullName>
    </submittedName>
    <submittedName>
        <fullName evidence="17">TonB-linked outer membrane protein, SusC/RagA family</fullName>
    </submittedName>
</protein>
<evidence type="ECO:0000313" key="10">
    <source>
        <dbReference type="EMBL" id="KAB6086412.1"/>
    </source>
</evidence>
<evidence type="ECO:0000313" key="18">
    <source>
        <dbReference type="Proteomes" id="UP000183040"/>
    </source>
</evidence>
<dbReference type="RefSeq" id="WP_004304927.1">
    <property type="nucleotide sequence ID" value="NZ_CP183042.1"/>
</dbReference>
<dbReference type="GO" id="GO:0009279">
    <property type="term" value="C:cell outer membrane"/>
    <property type="evidence" value="ECO:0007669"/>
    <property type="project" value="UniProtKB-SubCell"/>
</dbReference>
<proteinExistence type="inferred from homology"/>
<reference evidence="17 18" key="2">
    <citation type="submission" date="2016-10" db="EMBL/GenBank/DDBJ databases">
        <authorList>
            <person name="de Groot N.N."/>
        </authorList>
    </citation>
    <scope>NUCLEOTIDE SEQUENCE [LARGE SCALE GENOMIC DNA]</scope>
    <source>
        <strain evidence="17">NLAE-zl-C202</strain>
        <strain evidence="16 18">NLAE-zl-G339</strain>
    </source>
</reference>
<dbReference type="Proteomes" id="UP001197958">
    <property type="component" value="Unassembled WGS sequence"/>
</dbReference>
<dbReference type="Proteomes" id="UP000434604">
    <property type="component" value="Unassembled WGS sequence"/>
</dbReference>
<name>A0A1I4XXH2_9BACE</name>
<evidence type="ECO:0000256" key="3">
    <source>
        <dbReference type="ARBA" id="ARBA00022452"/>
    </source>
</evidence>
<feature type="domain" description="Secretin/TonB short N-terminal" evidence="8">
    <location>
        <begin position="69"/>
        <end position="116"/>
    </location>
</feature>
<evidence type="ECO:0000259" key="8">
    <source>
        <dbReference type="Pfam" id="PF07660"/>
    </source>
</evidence>
<dbReference type="NCBIfam" id="TIGR04056">
    <property type="entry name" value="OMP_RagA_SusC"/>
    <property type="match status" value="1"/>
</dbReference>
<dbReference type="Proteomes" id="UP000183040">
    <property type="component" value="Unassembled WGS sequence"/>
</dbReference>
<dbReference type="Proteomes" id="UP000183766">
    <property type="component" value="Unassembled WGS sequence"/>
</dbReference>
<reference evidence="20 21" key="3">
    <citation type="submission" date="2018-08" db="EMBL/GenBank/DDBJ databases">
        <title>A genome reference for cultivated species of the human gut microbiota.</title>
        <authorList>
            <person name="Zou Y."/>
            <person name="Xue W."/>
            <person name="Luo G."/>
        </authorList>
    </citation>
    <scope>NUCLEOTIDE SEQUENCE [LARGE SCALE GENOMIC DNA]</scope>
    <source>
        <strain evidence="15 21">AF38-2</strain>
        <strain evidence="14 20">TF10-34</strain>
    </source>
</reference>
<dbReference type="Gene3D" id="2.170.130.10">
    <property type="entry name" value="TonB-dependent receptor, plug domain"/>
    <property type="match status" value="1"/>
</dbReference>
<dbReference type="NCBIfam" id="TIGR04057">
    <property type="entry name" value="SusC_RagA_signa"/>
    <property type="match status" value="1"/>
</dbReference>
<dbReference type="EMBL" id="WDER01000004">
    <property type="protein sequence ID" value="KAB6086412.1"/>
    <property type="molecule type" value="Genomic_DNA"/>
</dbReference>
<evidence type="ECO:0000313" key="15">
    <source>
        <dbReference type="EMBL" id="RHL37054.1"/>
    </source>
</evidence>
<keyword evidence="2 7" id="KW-0813">Transport</keyword>
<keyword evidence="4 7" id="KW-0812">Transmembrane</keyword>
<dbReference type="EMBL" id="WDED01000021">
    <property type="protein sequence ID" value="KAB6146763.1"/>
    <property type="molecule type" value="Genomic_DNA"/>
</dbReference>
<evidence type="ECO:0000313" key="16">
    <source>
        <dbReference type="EMBL" id="SEB09187.1"/>
    </source>
</evidence>
<dbReference type="EMBL" id="JAIWWW010000001">
    <property type="protein sequence ID" value="MCA4521819.1"/>
    <property type="molecule type" value="Genomic_DNA"/>
</dbReference>
<dbReference type="EMBL" id="FNRP01000030">
    <property type="protein sequence ID" value="SEB09187.1"/>
    <property type="molecule type" value="Genomic_DNA"/>
</dbReference>
<dbReference type="SUPFAM" id="SSF49464">
    <property type="entry name" value="Carboxypeptidase regulatory domain-like"/>
    <property type="match status" value="1"/>
</dbReference>
<evidence type="ECO:0000313" key="13">
    <source>
        <dbReference type="EMBL" id="MCA4521819.1"/>
    </source>
</evidence>
<evidence type="ECO:0000259" key="9">
    <source>
        <dbReference type="Pfam" id="PF07715"/>
    </source>
</evidence>
<dbReference type="Gene3D" id="2.40.170.20">
    <property type="entry name" value="TonB-dependent receptor, beta-barrel domain"/>
    <property type="match status" value="1"/>
</dbReference>
<accession>A0A1I4XXH2</accession>
<feature type="domain" description="TonB-dependent receptor plug" evidence="9">
    <location>
        <begin position="223"/>
        <end position="346"/>
    </location>
</feature>
<dbReference type="Gene3D" id="2.60.40.1120">
    <property type="entry name" value="Carboxypeptidase-like, regulatory domain"/>
    <property type="match status" value="1"/>
</dbReference>
<comment type="similarity">
    <text evidence="7">Belongs to the TonB-dependent receptor family.</text>
</comment>
<evidence type="ECO:0000256" key="1">
    <source>
        <dbReference type="ARBA" id="ARBA00004571"/>
    </source>
</evidence>
<evidence type="ECO:0000313" key="22">
    <source>
        <dbReference type="Proteomes" id="UP000434604"/>
    </source>
</evidence>
<evidence type="ECO:0000313" key="14">
    <source>
        <dbReference type="EMBL" id="RGK59652.1"/>
    </source>
</evidence>
<dbReference type="EMBL" id="FOUM01000029">
    <property type="protein sequence ID" value="SFN29980.1"/>
    <property type="molecule type" value="Genomic_DNA"/>
</dbReference>
<reference evidence="13" key="5">
    <citation type="submission" date="2023-08" db="EMBL/GenBank/DDBJ databases">
        <title>Mucin Metabolism Genes Underlie the Key Renovations of Bacteroides xylanisolvens Genomes in Captive Great Apes.</title>
        <authorList>
            <person name="Nishida A.H."/>
        </authorList>
    </citation>
    <scope>NUCLEOTIDE SEQUENCE</scope>
    <source>
        <strain evidence="13">P19.10B</strain>
    </source>
</reference>
<dbReference type="InterPro" id="IPR036942">
    <property type="entry name" value="Beta-barrel_TonB_sf"/>
</dbReference>
<dbReference type="Proteomes" id="UP000471447">
    <property type="component" value="Unassembled WGS sequence"/>
</dbReference>
<dbReference type="InterPro" id="IPR039426">
    <property type="entry name" value="TonB-dep_rcpt-like"/>
</dbReference>
<dbReference type="PROSITE" id="PS52016">
    <property type="entry name" value="TONB_DEPENDENT_REC_3"/>
    <property type="match status" value="1"/>
</dbReference>
<evidence type="ECO:0000256" key="6">
    <source>
        <dbReference type="ARBA" id="ARBA00023237"/>
    </source>
</evidence>
<comment type="subcellular location">
    <subcellularLocation>
        <location evidence="1 7">Cell outer membrane</location>
        <topology evidence="1 7">Multi-pass membrane protein</topology>
    </subcellularLocation>
</comment>
<evidence type="ECO:0000256" key="2">
    <source>
        <dbReference type="ARBA" id="ARBA00022448"/>
    </source>
</evidence>
<dbReference type="InterPro" id="IPR012910">
    <property type="entry name" value="Plug_dom"/>
</dbReference>
<evidence type="ECO:0000313" key="17">
    <source>
        <dbReference type="EMBL" id="SFN29980.1"/>
    </source>
</evidence>
<dbReference type="Proteomes" id="UP000284495">
    <property type="component" value="Unassembled WGS sequence"/>
</dbReference>
<dbReference type="EMBL" id="WDCG01000024">
    <property type="protein sequence ID" value="KAB6420686.1"/>
    <property type="molecule type" value="Genomic_DNA"/>
</dbReference>
<keyword evidence="5 7" id="KW-0472">Membrane</keyword>
<dbReference type="InterPro" id="IPR037066">
    <property type="entry name" value="Plug_dom_sf"/>
</dbReference>
<gene>
    <name evidence="15" type="ORF">DW027_12905</name>
    <name evidence="14" type="ORF">DXD03_16885</name>
    <name evidence="11" type="ORF">GA398_14540</name>
    <name evidence="10" type="ORF">GA560_02945</name>
    <name evidence="12" type="ORF">GAZ26_18710</name>
    <name evidence="13" type="ORF">LDZ35_01115</name>
    <name evidence="16" type="ORF">SAMN04487924_13019</name>
    <name evidence="17" type="ORF">SAMN05216250_12920</name>
</gene>
<dbReference type="EMBL" id="QROO01000015">
    <property type="protein sequence ID" value="RHL37054.1"/>
    <property type="molecule type" value="Genomic_DNA"/>
</dbReference>
<dbReference type="Proteomes" id="UP000474077">
    <property type="component" value="Unassembled WGS sequence"/>
</dbReference>
<evidence type="ECO:0000313" key="11">
    <source>
        <dbReference type="EMBL" id="KAB6146763.1"/>
    </source>
</evidence>
<evidence type="ECO:0000313" key="21">
    <source>
        <dbReference type="Proteomes" id="UP000284495"/>
    </source>
</evidence>
<dbReference type="Pfam" id="PF13715">
    <property type="entry name" value="CarbopepD_reg_2"/>
    <property type="match status" value="1"/>
</dbReference>
<dbReference type="Pfam" id="PF07715">
    <property type="entry name" value="Plug"/>
    <property type="match status" value="1"/>
</dbReference>
<evidence type="ECO:0000256" key="4">
    <source>
        <dbReference type="ARBA" id="ARBA00022692"/>
    </source>
</evidence>